<protein>
    <recommendedName>
        <fullName evidence="3">YCII-related domain-containing protein</fullName>
    </recommendedName>
</protein>
<evidence type="ECO:0000313" key="2">
    <source>
        <dbReference type="Proteomes" id="UP000664698"/>
    </source>
</evidence>
<name>A0ABS3BVP3_9BACT</name>
<keyword evidence="2" id="KW-1185">Reference proteome</keyword>
<dbReference type="Proteomes" id="UP000664698">
    <property type="component" value="Unassembled WGS sequence"/>
</dbReference>
<proteinExistence type="predicted"/>
<accession>A0ABS3BVP3</accession>
<dbReference type="RefSeq" id="WP_206570445.1">
    <property type="nucleotide sequence ID" value="NZ_JAFKCW010000004.1"/>
</dbReference>
<dbReference type="EMBL" id="JAFKCW010000004">
    <property type="protein sequence ID" value="MBN7802425.1"/>
    <property type="molecule type" value="Genomic_DNA"/>
</dbReference>
<sequence>MDTHNTESFNKDFCEHLEYHIGRTFKNSEDSQLKGLWCDGIVYPSVESQLSKEVLLKTGTIITNAFIGPDGQDEYEMTIIFGPLSIDRYANDSDLIDCLPSEKSADWIKLDIEKRKIELRLK</sequence>
<organism evidence="1 2">
    <name type="scientific">Algoriphagus aestuariicola</name>
    <dbReference type="NCBI Taxonomy" id="1852016"/>
    <lineage>
        <taxon>Bacteria</taxon>
        <taxon>Pseudomonadati</taxon>
        <taxon>Bacteroidota</taxon>
        <taxon>Cytophagia</taxon>
        <taxon>Cytophagales</taxon>
        <taxon>Cyclobacteriaceae</taxon>
        <taxon>Algoriphagus</taxon>
    </lineage>
</organism>
<evidence type="ECO:0000313" key="1">
    <source>
        <dbReference type="EMBL" id="MBN7802425.1"/>
    </source>
</evidence>
<evidence type="ECO:0008006" key="3">
    <source>
        <dbReference type="Google" id="ProtNLM"/>
    </source>
</evidence>
<comment type="caution">
    <text evidence="1">The sequence shown here is derived from an EMBL/GenBank/DDBJ whole genome shotgun (WGS) entry which is preliminary data.</text>
</comment>
<gene>
    <name evidence="1" type="ORF">J0A67_16245</name>
</gene>
<reference evidence="1 2" key="1">
    <citation type="submission" date="2021-03" db="EMBL/GenBank/DDBJ databases">
        <title>novel species isolated from a fishpond in China.</title>
        <authorList>
            <person name="Lu H."/>
            <person name="Cai Z."/>
        </authorList>
    </citation>
    <scope>NUCLEOTIDE SEQUENCE [LARGE SCALE GENOMIC DNA]</scope>
    <source>
        <strain evidence="1 2">JCM 31546</strain>
    </source>
</reference>